<dbReference type="Proteomes" id="UP000198287">
    <property type="component" value="Unassembled WGS sequence"/>
</dbReference>
<dbReference type="PRINTS" id="PR00385">
    <property type="entry name" value="P450"/>
</dbReference>
<dbReference type="PRINTS" id="PR00463">
    <property type="entry name" value="EP450I"/>
</dbReference>
<keyword evidence="7" id="KW-1185">Reference proteome</keyword>
<feature type="binding site" description="axial binding residue" evidence="5">
    <location>
        <position position="107"/>
    </location>
    <ligand>
        <name>heme</name>
        <dbReference type="ChEBI" id="CHEBI:30413"/>
    </ligand>
    <ligandPart>
        <name>Fe</name>
        <dbReference type="ChEBI" id="CHEBI:18248"/>
    </ligandPart>
</feature>
<evidence type="ECO:0000256" key="4">
    <source>
        <dbReference type="ARBA" id="ARBA00023033"/>
    </source>
</evidence>
<dbReference type="GO" id="GO:0020037">
    <property type="term" value="F:heme binding"/>
    <property type="evidence" value="ECO:0007669"/>
    <property type="project" value="InterPro"/>
</dbReference>
<evidence type="ECO:0000256" key="1">
    <source>
        <dbReference type="ARBA" id="ARBA00010617"/>
    </source>
</evidence>
<dbReference type="GO" id="GO:0005506">
    <property type="term" value="F:iron ion binding"/>
    <property type="evidence" value="ECO:0007669"/>
    <property type="project" value="InterPro"/>
</dbReference>
<keyword evidence="4" id="KW-0503">Monooxygenase</keyword>
<name>A0A226D7I8_FOLCA</name>
<dbReference type="InterPro" id="IPR036396">
    <property type="entry name" value="Cyt_P450_sf"/>
</dbReference>
<comment type="caution">
    <text evidence="6">The sequence shown here is derived from an EMBL/GenBank/DDBJ whole genome shotgun (WGS) entry which is preliminary data.</text>
</comment>
<dbReference type="OMA" id="ITANDFH"/>
<dbReference type="GO" id="GO:0016705">
    <property type="term" value="F:oxidoreductase activity, acting on paired donors, with incorporation or reduction of molecular oxygen"/>
    <property type="evidence" value="ECO:0007669"/>
    <property type="project" value="InterPro"/>
</dbReference>
<keyword evidence="4" id="KW-0560">Oxidoreductase</keyword>
<dbReference type="EMBL" id="LNIX01000030">
    <property type="protein sequence ID" value="OXA41080.1"/>
    <property type="molecule type" value="Genomic_DNA"/>
</dbReference>
<reference evidence="6 7" key="1">
    <citation type="submission" date="2015-12" db="EMBL/GenBank/DDBJ databases">
        <title>The genome of Folsomia candida.</title>
        <authorList>
            <person name="Faddeeva A."/>
            <person name="Derks M.F."/>
            <person name="Anvar Y."/>
            <person name="Smit S."/>
            <person name="Van Straalen N."/>
            <person name="Roelofs D."/>
        </authorList>
    </citation>
    <scope>NUCLEOTIDE SEQUENCE [LARGE SCALE GENOMIC DNA]</scope>
    <source>
        <strain evidence="6 7">VU population</strain>
        <tissue evidence="6">Whole body</tissue>
    </source>
</reference>
<proteinExistence type="inferred from homology"/>
<organism evidence="6 7">
    <name type="scientific">Folsomia candida</name>
    <name type="common">Springtail</name>
    <dbReference type="NCBI Taxonomy" id="158441"/>
    <lineage>
        <taxon>Eukaryota</taxon>
        <taxon>Metazoa</taxon>
        <taxon>Ecdysozoa</taxon>
        <taxon>Arthropoda</taxon>
        <taxon>Hexapoda</taxon>
        <taxon>Collembola</taxon>
        <taxon>Entomobryomorpha</taxon>
        <taxon>Isotomoidea</taxon>
        <taxon>Isotomidae</taxon>
        <taxon>Proisotominae</taxon>
        <taxon>Folsomia</taxon>
    </lineage>
</organism>
<dbReference type="InterPro" id="IPR002401">
    <property type="entry name" value="Cyt_P450_E_grp-I"/>
</dbReference>
<comment type="similarity">
    <text evidence="1">Belongs to the cytochrome P450 family.</text>
</comment>
<evidence type="ECO:0000256" key="5">
    <source>
        <dbReference type="PIRSR" id="PIRSR602401-1"/>
    </source>
</evidence>
<dbReference type="OrthoDB" id="1055148at2759"/>
<keyword evidence="5" id="KW-0349">Heme</keyword>
<keyword evidence="2 5" id="KW-0479">Metal-binding</keyword>
<dbReference type="SUPFAM" id="SSF48264">
    <property type="entry name" value="Cytochrome P450"/>
    <property type="match status" value="1"/>
</dbReference>
<dbReference type="PANTHER" id="PTHR24300">
    <property type="entry name" value="CYTOCHROME P450 508A4-RELATED"/>
    <property type="match status" value="1"/>
</dbReference>
<gene>
    <name evidence="6" type="ORF">Fcan01_24033</name>
</gene>
<evidence type="ECO:0000256" key="2">
    <source>
        <dbReference type="ARBA" id="ARBA00022723"/>
    </source>
</evidence>
<accession>A0A226D7I8</accession>
<dbReference type="Pfam" id="PF00067">
    <property type="entry name" value="p450"/>
    <property type="match status" value="1"/>
</dbReference>
<dbReference type="GO" id="GO:0004497">
    <property type="term" value="F:monooxygenase activity"/>
    <property type="evidence" value="ECO:0007669"/>
    <property type="project" value="UniProtKB-KW"/>
</dbReference>
<dbReference type="Gene3D" id="1.10.630.10">
    <property type="entry name" value="Cytochrome P450"/>
    <property type="match status" value="1"/>
</dbReference>
<comment type="cofactor">
    <cofactor evidence="5">
        <name>heme</name>
        <dbReference type="ChEBI" id="CHEBI:30413"/>
    </cofactor>
</comment>
<dbReference type="InterPro" id="IPR050182">
    <property type="entry name" value="Cytochrome_P450_fam2"/>
</dbReference>
<sequence>MQSHVNKFVAYFPTRIPYTGALIAETLRFSTITPQAVQHRAITDQEYKGYLIPKDTVITANDFHIHYDPKVWGDPETFRPSRFLSPDGKTFKKHEALIPFSTLRRQCLGESLARNNLFLFATNIAQTFEILFDKDGPDNRLESKLSFILTPKPFHVIFKVRLG</sequence>
<evidence type="ECO:0000256" key="3">
    <source>
        <dbReference type="ARBA" id="ARBA00023004"/>
    </source>
</evidence>
<dbReference type="AlphaFoldDB" id="A0A226D7I8"/>
<keyword evidence="3 5" id="KW-0408">Iron</keyword>
<dbReference type="InterPro" id="IPR001128">
    <property type="entry name" value="Cyt_P450"/>
</dbReference>
<evidence type="ECO:0000313" key="7">
    <source>
        <dbReference type="Proteomes" id="UP000198287"/>
    </source>
</evidence>
<evidence type="ECO:0000313" key="6">
    <source>
        <dbReference type="EMBL" id="OXA41080.1"/>
    </source>
</evidence>
<protein>
    <submittedName>
        <fullName evidence="6">Vitamin D 25-hydroxylase</fullName>
    </submittedName>
</protein>